<comment type="caution">
    <text evidence="3">The sequence shown here is derived from an EMBL/GenBank/DDBJ whole genome shotgun (WGS) entry which is preliminary data.</text>
</comment>
<evidence type="ECO:0000313" key="3">
    <source>
        <dbReference type="EMBL" id="OUR99706.1"/>
    </source>
</evidence>
<dbReference type="InterPro" id="IPR011006">
    <property type="entry name" value="CheY-like_superfamily"/>
</dbReference>
<feature type="modified residue" description="4-aspartylphosphate" evidence="1">
    <location>
        <position position="52"/>
    </location>
</feature>
<dbReference type="Proteomes" id="UP000196531">
    <property type="component" value="Unassembled WGS sequence"/>
</dbReference>
<keyword evidence="1" id="KW-0597">Phosphoprotein</keyword>
<feature type="domain" description="Response regulatory" evidence="2">
    <location>
        <begin position="3"/>
        <end position="123"/>
    </location>
</feature>
<dbReference type="Gene3D" id="3.40.50.2300">
    <property type="match status" value="1"/>
</dbReference>
<sequence>MKNLLYVEDENDLQSIFKNEVIKGTFNVYSADDAPSAIELITEVPFDIIIFDLFYVGKGSAKDILKVIEGTKKKIESEIFILSGYATELEKILGEYSHILDPRNSFLKPEGFFELITRLEKYS</sequence>
<name>A0A1Y5FG29_9BACT</name>
<dbReference type="PROSITE" id="PS50110">
    <property type="entry name" value="RESPONSE_REGULATORY"/>
    <property type="match status" value="1"/>
</dbReference>
<organism evidence="3 4">
    <name type="scientific">Halobacteriovorax marinus</name>
    <dbReference type="NCBI Taxonomy" id="97084"/>
    <lineage>
        <taxon>Bacteria</taxon>
        <taxon>Pseudomonadati</taxon>
        <taxon>Bdellovibrionota</taxon>
        <taxon>Bacteriovoracia</taxon>
        <taxon>Bacteriovoracales</taxon>
        <taxon>Halobacteriovoraceae</taxon>
        <taxon>Halobacteriovorax</taxon>
    </lineage>
</organism>
<evidence type="ECO:0000256" key="1">
    <source>
        <dbReference type="PROSITE-ProRule" id="PRU00169"/>
    </source>
</evidence>
<protein>
    <recommendedName>
        <fullName evidence="2">Response regulatory domain-containing protein</fullName>
    </recommendedName>
</protein>
<dbReference type="AlphaFoldDB" id="A0A1Y5FG29"/>
<gene>
    <name evidence="3" type="ORF">A9Q84_01395</name>
</gene>
<reference evidence="4" key="1">
    <citation type="journal article" date="2017" name="Proc. Natl. Acad. Sci. U.S.A.">
        <title>Simulation of Deepwater Horizon oil plume reveals substrate specialization within a complex community of hydrocarbon-degraders.</title>
        <authorList>
            <person name="Hu P."/>
            <person name="Dubinsky E.A."/>
            <person name="Probst A.J."/>
            <person name="Wang J."/>
            <person name="Sieber C.M.K."/>
            <person name="Tom L.M."/>
            <person name="Gardinali P."/>
            <person name="Banfield J.F."/>
            <person name="Atlas R.M."/>
            <person name="Andersen G.L."/>
        </authorList>
    </citation>
    <scope>NUCLEOTIDE SEQUENCE [LARGE SCALE GENOMIC DNA]</scope>
</reference>
<accession>A0A1Y5FG29</accession>
<dbReference type="SUPFAM" id="SSF52172">
    <property type="entry name" value="CheY-like"/>
    <property type="match status" value="1"/>
</dbReference>
<dbReference type="GO" id="GO:0000160">
    <property type="term" value="P:phosphorelay signal transduction system"/>
    <property type="evidence" value="ECO:0007669"/>
    <property type="project" value="InterPro"/>
</dbReference>
<proteinExistence type="predicted"/>
<evidence type="ECO:0000313" key="4">
    <source>
        <dbReference type="Proteomes" id="UP000196531"/>
    </source>
</evidence>
<dbReference type="EMBL" id="MAAO01000002">
    <property type="protein sequence ID" value="OUR99706.1"/>
    <property type="molecule type" value="Genomic_DNA"/>
</dbReference>
<dbReference type="InterPro" id="IPR001789">
    <property type="entry name" value="Sig_transdc_resp-reg_receiver"/>
</dbReference>
<evidence type="ECO:0000259" key="2">
    <source>
        <dbReference type="PROSITE" id="PS50110"/>
    </source>
</evidence>